<keyword evidence="4 6" id="KW-0964">Secreted</keyword>
<reference evidence="7 8" key="1">
    <citation type="submission" date="2024-01" db="EMBL/GenBank/DDBJ databases">
        <title>Genome assemblies of Stephania.</title>
        <authorList>
            <person name="Yang L."/>
        </authorList>
    </citation>
    <scope>NUCLEOTIDE SEQUENCE [LARGE SCALE GENOMIC DNA]</scope>
    <source>
        <strain evidence="7">YNDBR</strain>
        <tissue evidence="7">Leaf</tissue>
    </source>
</reference>
<dbReference type="PANTHER" id="PTHR31232:SF32">
    <property type="entry name" value="S-PROTEIN HOMOLOG"/>
    <property type="match status" value="1"/>
</dbReference>
<evidence type="ECO:0000256" key="3">
    <source>
        <dbReference type="ARBA" id="ARBA00022471"/>
    </source>
</evidence>
<keyword evidence="8" id="KW-1185">Reference proteome</keyword>
<gene>
    <name evidence="7" type="ORF">Syun_011677</name>
</gene>
<feature type="chain" id="PRO_5042665067" description="S-protein homolog" evidence="6">
    <location>
        <begin position="29"/>
        <end position="179"/>
    </location>
</feature>
<comment type="similarity">
    <text evidence="2 6">Belongs to the plant self-incompatibility (S1) protein family.</text>
</comment>
<evidence type="ECO:0000313" key="8">
    <source>
        <dbReference type="Proteomes" id="UP001420932"/>
    </source>
</evidence>
<keyword evidence="3 6" id="KW-0713">Self-incompatibility</keyword>
<proteinExistence type="inferred from homology"/>
<evidence type="ECO:0000256" key="5">
    <source>
        <dbReference type="ARBA" id="ARBA00022729"/>
    </source>
</evidence>
<evidence type="ECO:0000256" key="6">
    <source>
        <dbReference type="RuleBase" id="RU367044"/>
    </source>
</evidence>
<evidence type="ECO:0000256" key="4">
    <source>
        <dbReference type="ARBA" id="ARBA00022525"/>
    </source>
</evidence>
<evidence type="ECO:0000313" key="7">
    <source>
        <dbReference type="EMBL" id="KAK9142277.1"/>
    </source>
</evidence>
<dbReference type="PANTHER" id="PTHR31232">
    <property type="match status" value="1"/>
</dbReference>
<feature type="signal peptide" evidence="6">
    <location>
        <begin position="1"/>
        <end position="28"/>
    </location>
</feature>
<dbReference type="EMBL" id="JBBNAF010000005">
    <property type="protein sequence ID" value="KAK9142277.1"/>
    <property type="molecule type" value="Genomic_DNA"/>
</dbReference>
<dbReference type="Pfam" id="PF05938">
    <property type="entry name" value="Self-incomp_S1"/>
    <property type="match status" value="1"/>
</dbReference>
<accession>A0AAP0K0E4</accession>
<name>A0AAP0K0E4_9MAGN</name>
<dbReference type="GO" id="GO:0060320">
    <property type="term" value="P:rejection of self pollen"/>
    <property type="evidence" value="ECO:0007669"/>
    <property type="project" value="UniProtKB-KW"/>
</dbReference>
<dbReference type="Proteomes" id="UP001420932">
    <property type="component" value="Unassembled WGS sequence"/>
</dbReference>
<comment type="caution">
    <text evidence="7">The sequence shown here is derived from an EMBL/GenBank/DDBJ whole genome shotgun (WGS) entry which is preliminary data.</text>
</comment>
<evidence type="ECO:0000256" key="2">
    <source>
        <dbReference type="ARBA" id="ARBA00005581"/>
    </source>
</evidence>
<dbReference type="GO" id="GO:0005576">
    <property type="term" value="C:extracellular region"/>
    <property type="evidence" value="ECO:0007669"/>
    <property type="project" value="UniProtKB-SubCell"/>
</dbReference>
<organism evidence="7 8">
    <name type="scientific">Stephania yunnanensis</name>
    <dbReference type="NCBI Taxonomy" id="152371"/>
    <lineage>
        <taxon>Eukaryota</taxon>
        <taxon>Viridiplantae</taxon>
        <taxon>Streptophyta</taxon>
        <taxon>Embryophyta</taxon>
        <taxon>Tracheophyta</taxon>
        <taxon>Spermatophyta</taxon>
        <taxon>Magnoliopsida</taxon>
        <taxon>Ranunculales</taxon>
        <taxon>Menispermaceae</taxon>
        <taxon>Menispermoideae</taxon>
        <taxon>Cissampelideae</taxon>
        <taxon>Stephania</taxon>
    </lineage>
</organism>
<sequence length="179" mass="20062">MGALMNRSSSLVLILLLVIILLVDSTTAFSLFPKKHVHVANNLTSSVSLDVHCKSGDDDLGDQAVAYNQEFSWSFRDSIFGNTRFECEVGWTDSNGQKYGQTFESYKAVDTSCLPDCTWYCSKQGIYFYDDSTESYALKFYWQAIPPQIGYPVLDHGFREQLGPKAHQVLSVDGLHHSA</sequence>
<protein>
    <recommendedName>
        <fullName evidence="6">S-protein homolog</fullName>
    </recommendedName>
</protein>
<evidence type="ECO:0000256" key="1">
    <source>
        <dbReference type="ARBA" id="ARBA00004613"/>
    </source>
</evidence>
<dbReference type="InterPro" id="IPR010264">
    <property type="entry name" value="Self-incomp_S1"/>
</dbReference>
<comment type="subcellular location">
    <subcellularLocation>
        <location evidence="1 6">Secreted</location>
    </subcellularLocation>
</comment>
<keyword evidence="5 6" id="KW-0732">Signal</keyword>
<dbReference type="AlphaFoldDB" id="A0AAP0K0E4"/>